<dbReference type="eggNOG" id="ENOG5032S7P">
    <property type="taxonomic scope" value="Bacteria"/>
</dbReference>
<name>F6FRA8_ISOV2</name>
<dbReference type="AlphaFoldDB" id="F6FRA8"/>
<dbReference type="PROSITE" id="PS50217">
    <property type="entry name" value="BZIP"/>
    <property type="match status" value="1"/>
</dbReference>
<protein>
    <recommendedName>
        <fullName evidence="2">BZIP domain-containing protein</fullName>
    </recommendedName>
</protein>
<keyword evidence="4" id="KW-1185">Reference proteome</keyword>
<dbReference type="KEGG" id="iva:Isova_0158"/>
<organism evidence="4">
    <name type="scientific">Isoptericola variabilis (strain 225)</name>
    <dbReference type="NCBI Taxonomy" id="743718"/>
    <lineage>
        <taxon>Bacteria</taxon>
        <taxon>Bacillati</taxon>
        <taxon>Actinomycetota</taxon>
        <taxon>Actinomycetes</taxon>
        <taxon>Micrococcales</taxon>
        <taxon>Promicromonosporaceae</taxon>
        <taxon>Isoptericola</taxon>
    </lineage>
</organism>
<gene>
    <name evidence="3" type="ordered locus">Isova_0158</name>
</gene>
<reference evidence="3 4" key="1">
    <citation type="submission" date="2011-05" db="EMBL/GenBank/DDBJ databases">
        <title>Complete sequence of Isoptericola variabilis 225.</title>
        <authorList>
            <consortium name="US DOE Joint Genome Institute"/>
            <person name="Lucas S."/>
            <person name="Han J."/>
            <person name="Lapidus A."/>
            <person name="Cheng J.-F."/>
            <person name="Goodwin L."/>
            <person name="Pitluck S."/>
            <person name="Peters L."/>
            <person name="Mikhailova N."/>
            <person name="Zeytun A."/>
            <person name="Han C."/>
            <person name="Tapia R."/>
            <person name="Land M."/>
            <person name="Hauser L."/>
            <person name="Kyrpides N."/>
            <person name="Ivanova N."/>
            <person name="Pagani I."/>
            <person name="Siebers A."/>
            <person name="Allgaier M."/>
            <person name="Thelen M."/>
            <person name="Hugenholtz P."/>
            <person name="Gladden J."/>
            <person name="Woyke T."/>
        </authorList>
    </citation>
    <scope>NUCLEOTIDE SEQUENCE [LARGE SCALE GENOMIC DNA]</scope>
    <source>
        <strain evidence="4">225</strain>
    </source>
</reference>
<feature type="compositionally biased region" description="Basic and acidic residues" evidence="1">
    <location>
        <begin position="212"/>
        <end position="243"/>
    </location>
</feature>
<dbReference type="EMBL" id="CP002810">
    <property type="protein sequence ID" value="AEG42968.1"/>
    <property type="molecule type" value="Genomic_DNA"/>
</dbReference>
<dbReference type="HOGENOM" id="CLU_061970_2_0_11"/>
<feature type="compositionally biased region" description="Low complexity" evidence="1">
    <location>
        <begin position="195"/>
        <end position="211"/>
    </location>
</feature>
<dbReference type="InterPro" id="IPR004827">
    <property type="entry name" value="bZIP"/>
</dbReference>
<evidence type="ECO:0000259" key="2">
    <source>
        <dbReference type="PROSITE" id="PS50217"/>
    </source>
</evidence>
<evidence type="ECO:0000313" key="4">
    <source>
        <dbReference type="Proteomes" id="UP000009236"/>
    </source>
</evidence>
<feature type="region of interest" description="Disordered" evidence="1">
    <location>
        <begin position="173"/>
        <end position="271"/>
    </location>
</feature>
<feature type="region of interest" description="Disordered" evidence="1">
    <location>
        <begin position="311"/>
        <end position="333"/>
    </location>
</feature>
<proteinExistence type="predicted"/>
<feature type="domain" description="BZIP" evidence="2">
    <location>
        <begin position="218"/>
        <end position="281"/>
    </location>
</feature>
<dbReference type="GO" id="GO:0003700">
    <property type="term" value="F:DNA-binding transcription factor activity"/>
    <property type="evidence" value="ECO:0007669"/>
    <property type="project" value="InterPro"/>
</dbReference>
<evidence type="ECO:0000256" key="1">
    <source>
        <dbReference type="SAM" id="MobiDB-lite"/>
    </source>
</evidence>
<dbReference type="RefSeq" id="WP_013837363.1">
    <property type="nucleotide sequence ID" value="NC_015588.1"/>
</dbReference>
<sequence length="333" mass="36397">MPTLLEIADELYGLDPGEFIGARDARVKELRDAGDDGLAREVKALRKPSTAAWVVDLLVRQETDQVEQVIDLGAQFREAQQGMDAKQLRELTAQRRRLTAAVTARARALAEEHDVAVSDAVATQVEATLTAAMIDPDAARAVRSGLLVGTLEATGFAPVDAASAVAAPDALGFEPLPDDGTPRRHLRAVPDLPDGGTRARSTARGAAAGKTKGAEAKESREERREREAREAAARALEEAREELAEFEEDVTAAEQERDEAEAEVSRLEDEVSAVEDEREELRRRLAELDDQARRLEADLRGAVKVRKRAERTLADATRRRDEAADQVRELEAD</sequence>
<dbReference type="STRING" id="743718.Isova_0158"/>
<evidence type="ECO:0000313" key="3">
    <source>
        <dbReference type="EMBL" id="AEG42968.1"/>
    </source>
</evidence>
<dbReference type="Proteomes" id="UP000009236">
    <property type="component" value="Chromosome"/>
</dbReference>
<accession>F6FRA8</accession>
<feature type="compositionally biased region" description="Acidic residues" evidence="1">
    <location>
        <begin position="244"/>
        <end position="262"/>
    </location>
</feature>